<dbReference type="EMBL" id="QXFT01001421">
    <property type="protein sequence ID" value="KAE9319106.1"/>
    <property type="molecule type" value="Genomic_DNA"/>
</dbReference>
<protein>
    <submittedName>
        <fullName evidence="1">Uncharacterized protein</fullName>
    </submittedName>
</protein>
<sequence>MYYTKHTLASSSGDTRVITTQDFQKLKISDGKFCFFVNIASEKAARKLATDWEAHRGHPVEPVVLKYKGKVFVTELPSTPPIRTIDVEAEIELSDTTLVARNQFCLSEEQKEAVRQWTRETLDAKVIRPSKSPFSSPTFCVKKAVGW</sequence>
<reference evidence="1 3" key="1">
    <citation type="submission" date="2018-09" db="EMBL/GenBank/DDBJ databases">
        <title>Genomic investigation of the strawberry pathogen Phytophthora fragariae indicates pathogenicity is determined by transcriptional variation in three key races.</title>
        <authorList>
            <person name="Adams T.M."/>
            <person name="Armitage A.D."/>
            <person name="Sobczyk M.K."/>
            <person name="Bates H.J."/>
            <person name="Dunwell J.M."/>
            <person name="Nellist C.F."/>
            <person name="Harrison R.J."/>
        </authorList>
    </citation>
    <scope>NUCLEOTIDE SEQUENCE [LARGE SCALE GENOMIC DNA]</scope>
    <source>
        <strain evidence="1 3">SCRP249</strain>
        <strain evidence="2 4">SCRP333</strain>
    </source>
</reference>
<organism evidence="1 3">
    <name type="scientific">Phytophthora rubi</name>
    <dbReference type="NCBI Taxonomy" id="129364"/>
    <lineage>
        <taxon>Eukaryota</taxon>
        <taxon>Sar</taxon>
        <taxon>Stramenopiles</taxon>
        <taxon>Oomycota</taxon>
        <taxon>Peronosporomycetes</taxon>
        <taxon>Peronosporales</taxon>
        <taxon>Peronosporaceae</taxon>
        <taxon>Phytophthora</taxon>
    </lineage>
</organism>
<dbReference type="InterPro" id="IPR043502">
    <property type="entry name" value="DNA/RNA_pol_sf"/>
</dbReference>
<dbReference type="AlphaFoldDB" id="A0A6A3KLF7"/>
<evidence type="ECO:0000313" key="2">
    <source>
        <dbReference type="EMBL" id="KAE9319106.1"/>
    </source>
</evidence>
<dbReference type="Proteomes" id="UP000429607">
    <property type="component" value="Unassembled WGS sequence"/>
</dbReference>
<gene>
    <name evidence="1" type="ORF">PR001_g17151</name>
    <name evidence="2" type="ORF">PR003_g18053</name>
</gene>
<dbReference type="EMBL" id="QXFV01001407">
    <property type="protein sequence ID" value="KAE9006657.1"/>
    <property type="molecule type" value="Genomic_DNA"/>
</dbReference>
<dbReference type="SUPFAM" id="SSF56672">
    <property type="entry name" value="DNA/RNA polymerases"/>
    <property type="match status" value="1"/>
</dbReference>
<dbReference type="Gene3D" id="3.10.10.10">
    <property type="entry name" value="HIV Type 1 Reverse Transcriptase, subunit A, domain 1"/>
    <property type="match status" value="1"/>
</dbReference>
<evidence type="ECO:0000313" key="4">
    <source>
        <dbReference type="Proteomes" id="UP000434957"/>
    </source>
</evidence>
<keyword evidence="4" id="KW-1185">Reference proteome</keyword>
<evidence type="ECO:0000313" key="1">
    <source>
        <dbReference type="EMBL" id="KAE9006657.1"/>
    </source>
</evidence>
<comment type="caution">
    <text evidence="1">The sequence shown here is derived from an EMBL/GenBank/DDBJ whole genome shotgun (WGS) entry which is preliminary data.</text>
</comment>
<name>A0A6A3KLF7_9STRA</name>
<proteinExistence type="predicted"/>
<accession>A0A6A3KLF7</accession>
<evidence type="ECO:0000313" key="3">
    <source>
        <dbReference type="Proteomes" id="UP000429607"/>
    </source>
</evidence>
<dbReference type="Proteomes" id="UP000434957">
    <property type="component" value="Unassembled WGS sequence"/>
</dbReference>